<dbReference type="NCBIfam" id="TIGR01490">
    <property type="entry name" value="HAD-SF-IB-hyp1"/>
    <property type="match status" value="1"/>
</dbReference>
<evidence type="ECO:0000256" key="4">
    <source>
        <dbReference type="ARBA" id="ARBA00022842"/>
    </source>
</evidence>
<keyword evidence="7" id="KW-1185">Reference proteome</keyword>
<keyword evidence="5" id="KW-0812">Transmembrane</keyword>
<accession>A0A7Z0IJD2</accession>
<keyword evidence="5" id="KW-0472">Membrane</keyword>
<gene>
    <name evidence="6" type="ORF">BJY26_003699</name>
</gene>
<dbReference type="CDD" id="cd02612">
    <property type="entry name" value="HAD_PGPPase"/>
    <property type="match status" value="1"/>
</dbReference>
<evidence type="ECO:0000256" key="1">
    <source>
        <dbReference type="ARBA" id="ARBA00009184"/>
    </source>
</evidence>
<keyword evidence="5" id="KW-1133">Transmembrane helix</keyword>
<dbReference type="Gene3D" id="3.40.50.1000">
    <property type="entry name" value="HAD superfamily/HAD-like"/>
    <property type="match status" value="1"/>
</dbReference>
<dbReference type="Proteomes" id="UP000539111">
    <property type="component" value="Unassembled WGS sequence"/>
</dbReference>
<reference evidence="6 7" key="1">
    <citation type="submission" date="2020-07" db="EMBL/GenBank/DDBJ databases">
        <title>Sequencing the genomes of 1000 actinobacteria strains.</title>
        <authorList>
            <person name="Klenk H.-P."/>
        </authorList>
    </citation>
    <scope>NUCLEOTIDE SEQUENCE [LARGE SCALE GENOMIC DNA]</scope>
    <source>
        <strain evidence="6 7">DSM 26341</strain>
    </source>
</reference>
<sequence length="271" mass="30022">MPSNPEPHSPGSPSAGSSGRAAFFDVDNTVMRGASLYHLARGMRRRKLLTYRELVRFALEQLRFISKGEHVINLDRIRTRALSFVAGYTVPEIRRIGEEVYDELMASKIWPGTRELAAEHLRRGDEVWLVTATPDEIASTIADRLGVTGGIGTVAEHIDGVYTGRLKGQVLHGEAKAEAIRGMAEQRGFDLADAYAYSDSANDIPMLSLVGHPFAVNPDLILGEYAREHGWEIRDFRGRRRSARRNLIGAVGVGAIYGGYRYLKSRRGRTG</sequence>
<evidence type="ECO:0000256" key="3">
    <source>
        <dbReference type="ARBA" id="ARBA00022801"/>
    </source>
</evidence>
<dbReference type="PANTHER" id="PTHR43344:SF15">
    <property type="entry name" value="PHOSPHOSERINE PHOSPHATASE SERB1"/>
    <property type="match status" value="1"/>
</dbReference>
<evidence type="ECO:0000256" key="5">
    <source>
        <dbReference type="SAM" id="Phobius"/>
    </source>
</evidence>
<dbReference type="InterPro" id="IPR050582">
    <property type="entry name" value="HAD-like_SerB"/>
</dbReference>
<dbReference type="EMBL" id="JACBZP010000001">
    <property type="protein sequence ID" value="NYI69393.1"/>
    <property type="molecule type" value="Genomic_DNA"/>
</dbReference>
<dbReference type="InterPro" id="IPR023214">
    <property type="entry name" value="HAD_sf"/>
</dbReference>
<dbReference type="FunFam" id="3.40.50.1000:FF:000025">
    <property type="entry name" value="HAD hydrolase, family IB"/>
    <property type="match status" value="1"/>
</dbReference>
<dbReference type="GO" id="GO:0016787">
    <property type="term" value="F:hydrolase activity"/>
    <property type="evidence" value="ECO:0007669"/>
    <property type="project" value="UniProtKB-KW"/>
</dbReference>
<dbReference type="InterPro" id="IPR006385">
    <property type="entry name" value="HAD_hydro_SerB1"/>
</dbReference>
<protein>
    <submittedName>
        <fullName evidence="6">HAD superfamily hydrolase (TIGR01490 family)</fullName>
    </submittedName>
</protein>
<dbReference type="PANTHER" id="PTHR43344">
    <property type="entry name" value="PHOSPHOSERINE PHOSPHATASE"/>
    <property type="match status" value="1"/>
</dbReference>
<dbReference type="NCBIfam" id="TIGR01488">
    <property type="entry name" value="HAD-SF-IB"/>
    <property type="match status" value="1"/>
</dbReference>
<dbReference type="RefSeq" id="WP_179429628.1">
    <property type="nucleotide sequence ID" value="NZ_JACBZP010000001.1"/>
</dbReference>
<dbReference type="SUPFAM" id="SSF56784">
    <property type="entry name" value="HAD-like"/>
    <property type="match status" value="1"/>
</dbReference>
<comment type="caution">
    <text evidence="6">The sequence shown here is derived from an EMBL/GenBank/DDBJ whole genome shotgun (WGS) entry which is preliminary data.</text>
</comment>
<keyword evidence="2" id="KW-0479">Metal-binding</keyword>
<feature type="transmembrane region" description="Helical" evidence="5">
    <location>
        <begin position="246"/>
        <end position="263"/>
    </location>
</feature>
<keyword evidence="3 6" id="KW-0378">Hydrolase</keyword>
<organism evidence="6 7">
    <name type="scientific">Spelaeicoccus albus</name>
    <dbReference type="NCBI Taxonomy" id="1280376"/>
    <lineage>
        <taxon>Bacteria</taxon>
        <taxon>Bacillati</taxon>
        <taxon>Actinomycetota</taxon>
        <taxon>Actinomycetes</taxon>
        <taxon>Micrococcales</taxon>
        <taxon>Brevibacteriaceae</taxon>
        <taxon>Spelaeicoccus</taxon>
    </lineage>
</organism>
<keyword evidence="4" id="KW-0460">Magnesium</keyword>
<dbReference type="Pfam" id="PF12710">
    <property type="entry name" value="HAD"/>
    <property type="match status" value="1"/>
</dbReference>
<dbReference type="AlphaFoldDB" id="A0A7Z0IJD2"/>
<proteinExistence type="inferred from homology"/>
<evidence type="ECO:0000313" key="6">
    <source>
        <dbReference type="EMBL" id="NYI69393.1"/>
    </source>
</evidence>
<evidence type="ECO:0000256" key="2">
    <source>
        <dbReference type="ARBA" id="ARBA00022723"/>
    </source>
</evidence>
<dbReference type="InterPro" id="IPR036412">
    <property type="entry name" value="HAD-like_sf"/>
</dbReference>
<name>A0A7Z0IJD2_9MICO</name>
<evidence type="ECO:0000313" key="7">
    <source>
        <dbReference type="Proteomes" id="UP000539111"/>
    </source>
</evidence>
<dbReference type="Gene3D" id="1.20.1440.100">
    <property type="entry name" value="SG protein - dephosphorylation function"/>
    <property type="match status" value="1"/>
</dbReference>
<dbReference type="GO" id="GO:0046872">
    <property type="term" value="F:metal ion binding"/>
    <property type="evidence" value="ECO:0007669"/>
    <property type="project" value="UniProtKB-KW"/>
</dbReference>
<comment type="similarity">
    <text evidence="1">Belongs to the HAD-like hydrolase superfamily. SerB family.</text>
</comment>